<dbReference type="EMBL" id="BAAANC010000002">
    <property type="protein sequence ID" value="GAA1542500.1"/>
    <property type="molecule type" value="Genomic_DNA"/>
</dbReference>
<evidence type="ECO:0008006" key="4">
    <source>
        <dbReference type="Google" id="ProtNLM"/>
    </source>
</evidence>
<evidence type="ECO:0000256" key="1">
    <source>
        <dbReference type="SAM" id="Phobius"/>
    </source>
</evidence>
<dbReference type="RefSeq" id="WP_344178540.1">
    <property type="nucleotide sequence ID" value="NZ_BAAANC010000002.1"/>
</dbReference>
<name>A0ABN2BL56_9ACTN</name>
<keyword evidence="1" id="KW-1133">Transmembrane helix</keyword>
<feature type="transmembrane region" description="Helical" evidence="1">
    <location>
        <begin position="355"/>
        <end position="375"/>
    </location>
</feature>
<comment type="caution">
    <text evidence="2">The sequence shown here is derived from an EMBL/GenBank/DDBJ whole genome shotgun (WGS) entry which is preliminary data.</text>
</comment>
<accession>A0ABN2BL56</accession>
<evidence type="ECO:0000313" key="3">
    <source>
        <dbReference type="Proteomes" id="UP001500363"/>
    </source>
</evidence>
<protein>
    <recommendedName>
        <fullName evidence="4">Peptide zinc metalloprotease protein</fullName>
    </recommendedName>
</protein>
<keyword evidence="3" id="KW-1185">Reference proteome</keyword>
<gene>
    <name evidence="2" type="ORF">GCM10009741_52280</name>
</gene>
<dbReference type="CDD" id="cd05709">
    <property type="entry name" value="S2P-M50"/>
    <property type="match status" value="1"/>
</dbReference>
<feature type="transmembrane region" description="Helical" evidence="1">
    <location>
        <begin position="381"/>
        <end position="406"/>
    </location>
</feature>
<sequence>MTTVSDPAAGSWLDEARPALRARVQIGPGLLKGPSVVHIVGDRETQAFLKVGPREAFLMAQLDGRRTLAEIGVAYAEQFGKRLGEAHWQQLLGLLHSHALVEPAVPEQLDAVREKAAVARRAAGRSPLLWRRPVPGAAELAVPLARRIGWLLSPWAAVPLTVIGSLVAVLVLLNWATLWSAVADSPSRWTATLVGLTVGWLVIAGHEFFHGIACVRYGGRPTEIGVMWRFPMIAPYCKVDDVVTFPRPGQRVVTSFAGIYVNLVALIPFAALWRWGPQEGWWHGLAAALLLFGVVAAVANLVPVLKLDGYHMLEHATSTSNLQGESFRYAGAFLRRGPAGIAGYPRRAKVIYTGYAVLATAILGPAIVLLVRSWYLTLADLWSPGVAVGVLAVEAVAVGGLLRWAVVWRKRAA</sequence>
<organism evidence="2 3">
    <name type="scientific">Kribbella lupini</name>
    <dbReference type="NCBI Taxonomy" id="291602"/>
    <lineage>
        <taxon>Bacteria</taxon>
        <taxon>Bacillati</taxon>
        <taxon>Actinomycetota</taxon>
        <taxon>Actinomycetes</taxon>
        <taxon>Propionibacteriales</taxon>
        <taxon>Kribbellaceae</taxon>
        <taxon>Kribbella</taxon>
    </lineage>
</organism>
<feature type="transmembrane region" description="Helical" evidence="1">
    <location>
        <begin position="252"/>
        <end position="275"/>
    </location>
</feature>
<reference evidence="2 3" key="1">
    <citation type="journal article" date="2019" name="Int. J. Syst. Evol. Microbiol.">
        <title>The Global Catalogue of Microorganisms (GCM) 10K type strain sequencing project: providing services to taxonomists for standard genome sequencing and annotation.</title>
        <authorList>
            <consortium name="The Broad Institute Genomics Platform"/>
            <consortium name="The Broad Institute Genome Sequencing Center for Infectious Disease"/>
            <person name="Wu L."/>
            <person name="Ma J."/>
        </authorList>
    </citation>
    <scope>NUCLEOTIDE SEQUENCE [LARGE SCALE GENOMIC DNA]</scope>
    <source>
        <strain evidence="2 3">JCM 14303</strain>
    </source>
</reference>
<feature type="transmembrane region" description="Helical" evidence="1">
    <location>
        <begin position="281"/>
        <end position="302"/>
    </location>
</feature>
<keyword evidence="1" id="KW-0812">Transmembrane</keyword>
<feature type="transmembrane region" description="Helical" evidence="1">
    <location>
        <begin position="155"/>
        <end position="177"/>
    </location>
</feature>
<keyword evidence="1" id="KW-0472">Membrane</keyword>
<proteinExistence type="predicted"/>
<feature type="transmembrane region" description="Helical" evidence="1">
    <location>
        <begin position="189"/>
        <end position="209"/>
    </location>
</feature>
<evidence type="ECO:0000313" key="2">
    <source>
        <dbReference type="EMBL" id="GAA1542500.1"/>
    </source>
</evidence>
<dbReference type="Proteomes" id="UP001500363">
    <property type="component" value="Unassembled WGS sequence"/>
</dbReference>